<dbReference type="Proteomes" id="UP000005090">
    <property type="component" value="Chromosome"/>
</dbReference>
<dbReference type="HOGENOM" id="CLU_094127_2_0_6"/>
<keyword evidence="4" id="KW-0690">Ribosome biogenesis</keyword>
<dbReference type="InterPro" id="IPR003772">
    <property type="entry name" value="YceD"/>
</dbReference>
<comment type="function">
    <text evidence="1">Plays a role in synthesis, processing and/or stability of 23S rRNA.</text>
</comment>
<sequence length="181" mass="20595">MLDRLPRTIDPLHLADKRSVIKGELSLKDFGRLCGMLFDTGGNVAIELHFSREGRLAKIEGKIETRLQLICQNCLQPIDWPVQAPVRLGVVNSLEQVDRLPPDFEPLFVEEEKMPLLDIVEDELLLNLPQYPKHSEACQIQETDSRVPTRPEAGRQKRQDNPFSILANLKNQENPHGSTKK</sequence>
<organism evidence="7 8">
    <name type="scientific">Methylomicrobium album BG8</name>
    <dbReference type="NCBI Taxonomy" id="686340"/>
    <lineage>
        <taxon>Bacteria</taxon>
        <taxon>Pseudomonadati</taxon>
        <taxon>Pseudomonadota</taxon>
        <taxon>Gammaproteobacteria</taxon>
        <taxon>Methylococcales</taxon>
        <taxon>Methylococcaceae</taxon>
        <taxon>Methylomicrobium</taxon>
    </lineage>
</organism>
<evidence type="ECO:0000313" key="8">
    <source>
        <dbReference type="Proteomes" id="UP000005090"/>
    </source>
</evidence>
<dbReference type="PANTHER" id="PTHR38099:SF1">
    <property type="entry name" value="LARGE RIBOSOMAL RNA SUBUNIT ACCUMULATION PROTEIN YCED"/>
    <property type="match status" value="1"/>
</dbReference>
<dbReference type="Pfam" id="PF02620">
    <property type="entry name" value="YceD"/>
    <property type="match status" value="1"/>
</dbReference>
<reference evidence="7 8" key="1">
    <citation type="journal article" date="2013" name="Genome Announc.">
        <title>Genome Sequence of the Obligate Gammaproteobacterial Methanotroph Methylomicrobium album Strain BG8.</title>
        <authorList>
            <person name="Kits K.D."/>
            <person name="Kalyuzhnaya M.G."/>
            <person name="Klotz M.G."/>
            <person name="Jetten M.S."/>
            <person name="Op den Camp H.J."/>
            <person name="Vuilleumier S."/>
            <person name="Bringel F."/>
            <person name="Dispirito A.A."/>
            <person name="Murrell J.C."/>
            <person name="Bruce D."/>
            <person name="Cheng J.F."/>
            <person name="Copeland A."/>
            <person name="Goodwin L."/>
            <person name="Hauser L."/>
            <person name="Lajus A."/>
            <person name="Land M.L."/>
            <person name="Lapidus A."/>
            <person name="Lucas S."/>
            <person name="Medigue C."/>
            <person name="Pitluck S."/>
            <person name="Woyke T."/>
            <person name="Zeytun A."/>
            <person name="Stein L.Y."/>
        </authorList>
    </citation>
    <scope>NUCLEOTIDE SEQUENCE [LARGE SCALE GENOMIC DNA]</scope>
    <source>
        <strain evidence="7 8">BG8</strain>
    </source>
</reference>
<protein>
    <recommendedName>
        <fullName evidence="3">Large ribosomal RNA subunit accumulation protein YceD</fullName>
    </recommendedName>
    <alternativeName>
        <fullName evidence="5">23S rRNA accumulation protein YceD</fullName>
    </alternativeName>
</protein>
<evidence type="ECO:0000256" key="5">
    <source>
        <dbReference type="ARBA" id="ARBA00031841"/>
    </source>
</evidence>
<evidence type="ECO:0000256" key="6">
    <source>
        <dbReference type="SAM" id="MobiDB-lite"/>
    </source>
</evidence>
<comment type="similarity">
    <text evidence="2">Belongs to the DUF177 domain family.</text>
</comment>
<dbReference type="GO" id="GO:0005829">
    <property type="term" value="C:cytosol"/>
    <property type="evidence" value="ECO:0007669"/>
    <property type="project" value="TreeGrafter"/>
</dbReference>
<accession>H8GM42</accession>
<dbReference type="InterPro" id="IPR039255">
    <property type="entry name" value="YceD_bac"/>
</dbReference>
<evidence type="ECO:0000256" key="3">
    <source>
        <dbReference type="ARBA" id="ARBA00015716"/>
    </source>
</evidence>
<dbReference type="eggNOG" id="COG1399">
    <property type="taxonomic scope" value="Bacteria"/>
</dbReference>
<keyword evidence="8" id="KW-1185">Reference proteome</keyword>
<dbReference type="AlphaFoldDB" id="H8GM42"/>
<dbReference type="STRING" id="686340.Metal_1624"/>
<proteinExistence type="inferred from homology"/>
<dbReference type="GO" id="GO:0042254">
    <property type="term" value="P:ribosome biogenesis"/>
    <property type="evidence" value="ECO:0007669"/>
    <property type="project" value="UniProtKB-KW"/>
</dbReference>
<feature type="region of interest" description="Disordered" evidence="6">
    <location>
        <begin position="137"/>
        <end position="181"/>
    </location>
</feature>
<evidence type="ECO:0000256" key="2">
    <source>
        <dbReference type="ARBA" id="ARBA00010740"/>
    </source>
</evidence>
<dbReference type="PANTHER" id="PTHR38099">
    <property type="entry name" value="LARGE RIBOSOMAL RNA SUBUNIT ACCUMULATION PROTEIN YCED"/>
    <property type="match status" value="1"/>
</dbReference>
<evidence type="ECO:0000256" key="4">
    <source>
        <dbReference type="ARBA" id="ARBA00022517"/>
    </source>
</evidence>
<evidence type="ECO:0000313" key="7">
    <source>
        <dbReference type="EMBL" id="EIC29403.1"/>
    </source>
</evidence>
<gene>
    <name evidence="7" type="ORF">Metal_1624</name>
</gene>
<name>H8GM42_METAL</name>
<dbReference type="EMBL" id="CM001475">
    <property type="protein sequence ID" value="EIC29403.1"/>
    <property type="molecule type" value="Genomic_DNA"/>
</dbReference>
<feature type="compositionally biased region" description="Polar residues" evidence="6">
    <location>
        <begin position="169"/>
        <end position="181"/>
    </location>
</feature>
<feature type="compositionally biased region" description="Basic and acidic residues" evidence="6">
    <location>
        <begin position="143"/>
        <end position="160"/>
    </location>
</feature>
<evidence type="ECO:0000256" key="1">
    <source>
        <dbReference type="ARBA" id="ARBA00002868"/>
    </source>
</evidence>